<dbReference type="AlphaFoldDB" id="A0A556VV80"/>
<protein>
    <submittedName>
        <fullName evidence="1">Uncharacterized protein</fullName>
    </submittedName>
</protein>
<organism evidence="1 2">
    <name type="scientific">Bagarius yarrelli</name>
    <name type="common">Goonch</name>
    <name type="synonym">Bagrus yarrelli</name>
    <dbReference type="NCBI Taxonomy" id="175774"/>
    <lineage>
        <taxon>Eukaryota</taxon>
        <taxon>Metazoa</taxon>
        <taxon>Chordata</taxon>
        <taxon>Craniata</taxon>
        <taxon>Vertebrata</taxon>
        <taxon>Euteleostomi</taxon>
        <taxon>Actinopterygii</taxon>
        <taxon>Neopterygii</taxon>
        <taxon>Teleostei</taxon>
        <taxon>Ostariophysi</taxon>
        <taxon>Siluriformes</taxon>
        <taxon>Sisoridae</taxon>
        <taxon>Sisorinae</taxon>
        <taxon>Bagarius</taxon>
    </lineage>
</organism>
<keyword evidence="2" id="KW-1185">Reference proteome</keyword>
<accession>A0A556VV80</accession>
<dbReference type="Proteomes" id="UP000319801">
    <property type="component" value="Unassembled WGS sequence"/>
</dbReference>
<proteinExistence type="predicted"/>
<dbReference type="EMBL" id="VCAZ01000294">
    <property type="protein sequence ID" value="TTV09637.1"/>
    <property type="molecule type" value="Genomic_DNA"/>
</dbReference>
<sequence>MGPDWLDPLMNHYSKHQTYQAKPSVSICEHWVFFGRLTEKTFHAEVWRKQQQQRSSIREIASNPALSTTITLRLREKRLKHALQAHFLSAQETGSGL</sequence>
<name>A0A556VV80_BAGYA</name>
<evidence type="ECO:0000313" key="2">
    <source>
        <dbReference type="Proteomes" id="UP000319801"/>
    </source>
</evidence>
<comment type="caution">
    <text evidence="1">The sequence shown here is derived from an EMBL/GenBank/DDBJ whole genome shotgun (WGS) entry which is preliminary data.</text>
</comment>
<gene>
    <name evidence="1" type="ORF">Baya_16394</name>
</gene>
<reference evidence="1 2" key="1">
    <citation type="journal article" date="2019" name="Genome Biol. Evol.">
        <title>Whole-Genome Sequencing of the Giant Devil Catfish, Bagarius yarrelli.</title>
        <authorList>
            <person name="Jiang W."/>
            <person name="Lv Y."/>
            <person name="Cheng L."/>
            <person name="Yang K."/>
            <person name="Chao B."/>
            <person name="Wang X."/>
            <person name="Li Y."/>
            <person name="Pan X."/>
            <person name="You X."/>
            <person name="Zhang Y."/>
            <person name="Yang J."/>
            <person name="Li J."/>
            <person name="Zhang X."/>
            <person name="Liu S."/>
            <person name="Sun C."/>
            <person name="Yang J."/>
            <person name="Shi Q."/>
        </authorList>
    </citation>
    <scope>NUCLEOTIDE SEQUENCE [LARGE SCALE GENOMIC DNA]</scope>
    <source>
        <strain evidence="1">JWS20170419001</strain>
        <tissue evidence="1">Muscle</tissue>
    </source>
</reference>
<evidence type="ECO:0000313" key="1">
    <source>
        <dbReference type="EMBL" id="TTV09637.1"/>
    </source>
</evidence>